<evidence type="ECO:0000313" key="1">
    <source>
        <dbReference type="EMBL" id="EXJ60682.1"/>
    </source>
</evidence>
<dbReference type="Proteomes" id="UP000019473">
    <property type="component" value="Unassembled WGS sequence"/>
</dbReference>
<comment type="caution">
    <text evidence="1">The sequence shown here is derived from an EMBL/GenBank/DDBJ whole genome shotgun (WGS) entry which is preliminary data.</text>
</comment>
<accession>W9VXW4</accession>
<dbReference type="OrthoDB" id="10425441at2759"/>
<keyword evidence="2" id="KW-1185">Reference proteome</keyword>
<dbReference type="AlphaFoldDB" id="W9VXW4"/>
<dbReference type="GeneID" id="19179420"/>
<proteinExistence type="predicted"/>
<dbReference type="RefSeq" id="XP_007757035.1">
    <property type="nucleotide sequence ID" value="XM_007758845.1"/>
</dbReference>
<evidence type="ECO:0000313" key="2">
    <source>
        <dbReference type="Proteomes" id="UP000019473"/>
    </source>
</evidence>
<name>W9VXW4_9EURO</name>
<protein>
    <submittedName>
        <fullName evidence="1">Uncharacterized protein</fullName>
    </submittedName>
</protein>
<dbReference type="HOGENOM" id="CLU_2359548_0_0_1"/>
<sequence>MKVRIYNSVKEDQYIALADVPIDGKPHRVGDLCKPNDPAYPDKVTGNTVYIRDFHGAKLTQVAVCARIPTEEWPLGEPDSEDYDVTEHTITATRVA</sequence>
<dbReference type="VEuPathDB" id="FungiDB:A1O7_04835"/>
<reference evidence="1 2" key="1">
    <citation type="submission" date="2013-03" db="EMBL/GenBank/DDBJ databases">
        <title>The Genome Sequence of Cladophialophora yegresii CBS 114405.</title>
        <authorList>
            <consortium name="The Broad Institute Genomics Platform"/>
            <person name="Cuomo C."/>
            <person name="de Hoog S."/>
            <person name="Gorbushina A."/>
            <person name="Walker B."/>
            <person name="Young S.K."/>
            <person name="Zeng Q."/>
            <person name="Gargeya S."/>
            <person name="Fitzgerald M."/>
            <person name="Haas B."/>
            <person name="Abouelleil A."/>
            <person name="Allen A.W."/>
            <person name="Alvarado L."/>
            <person name="Arachchi H.M."/>
            <person name="Berlin A.M."/>
            <person name="Chapman S.B."/>
            <person name="Gainer-Dewar J."/>
            <person name="Goldberg J."/>
            <person name="Griggs A."/>
            <person name="Gujja S."/>
            <person name="Hansen M."/>
            <person name="Howarth C."/>
            <person name="Imamovic A."/>
            <person name="Ireland A."/>
            <person name="Larimer J."/>
            <person name="McCowan C."/>
            <person name="Murphy C."/>
            <person name="Pearson M."/>
            <person name="Poon T.W."/>
            <person name="Priest M."/>
            <person name="Roberts A."/>
            <person name="Saif S."/>
            <person name="Shea T."/>
            <person name="Sisk P."/>
            <person name="Sykes S."/>
            <person name="Wortman J."/>
            <person name="Nusbaum C."/>
            <person name="Birren B."/>
        </authorList>
    </citation>
    <scope>NUCLEOTIDE SEQUENCE [LARGE SCALE GENOMIC DNA]</scope>
    <source>
        <strain evidence="1 2">CBS 114405</strain>
    </source>
</reference>
<dbReference type="EMBL" id="AMGW01000003">
    <property type="protein sequence ID" value="EXJ60682.1"/>
    <property type="molecule type" value="Genomic_DNA"/>
</dbReference>
<gene>
    <name evidence="1" type="ORF">A1O7_04835</name>
</gene>
<organism evidence="1 2">
    <name type="scientific">Cladophialophora yegresii CBS 114405</name>
    <dbReference type="NCBI Taxonomy" id="1182544"/>
    <lineage>
        <taxon>Eukaryota</taxon>
        <taxon>Fungi</taxon>
        <taxon>Dikarya</taxon>
        <taxon>Ascomycota</taxon>
        <taxon>Pezizomycotina</taxon>
        <taxon>Eurotiomycetes</taxon>
        <taxon>Chaetothyriomycetidae</taxon>
        <taxon>Chaetothyriales</taxon>
        <taxon>Herpotrichiellaceae</taxon>
        <taxon>Cladophialophora</taxon>
    </lineage>
</organism>